<protein>
    <submittedName>
        <fullName evidence="1">Uncharacterized protein</fullName>
    </submittedName>
</protein>
<dbReference type="AlphaFoldDB" id="A9DY04"/>
<keyword evidence="2" id="KW-1185">Reference proteome</keyword>
<name>A9DY04_9FLAO</name>
<evidence type="ECO:0000313" key="2">
    <source>
        <dbReference type="Proteomes" id="UP000002945"/>
    </source>
</evidence>
<sequence length="179" mass="21227">MDPEKELQRISDQHNGEFTVEESIVEGDSGSQLNFVKYHLKMIHNDASLVIVYDFGNYIIATYTINIQNIKNAPEFNFSTIDHFTKLILLKNQHWKLRCKATYLKEKIEILFRKHQLDQLMQRTAFEPTIKGMQMPDSYKIHTTFSLNFEENTKSIQTIFSFHKELIDTLKEKFQSFRK</sequence>
<evidence type="ECO:0000313" key="1">
    <source>
        <dbReference type="EMBL" id="EDP96069.1"/>
    </source>
</evidence>
<dbReference type="EMBL" id="ABIB01000005">
    <property type="protein sequence ID" value="EDP96069.1"/>
    <property type="molecule type" value="Genomic_DNA"/>
</dbReference>
<organism evidence="1 2">
    <name type="scientific">Kordia algicida OT-1</name>
    <dbReference type="NCBI Taxonomy" id="391587"/>
    <lineage>
        <taxon>Bacteria</taxon>
        <taxon>Pseudomonadati</taxon>
        <taxon>Bacteroidota</taxon>
        <taxon>Flavobacteriia</taxon>
        <taxon>Flavobacteriales</taxon>
        <taxon>Flavobacteriaceae</taxon>
        <taxon>Kordia</taxon>
    </lineage>
</organism>
<gene>
    <name evidence="1" type="ORF">KAOT1_07868</name>
</gene>
<reference evidence="1 2" key="1">
    <citation type="journal article" date="2011" name="J. Bacteriol.">
        <title>Genome sequence of the algicidal bacterium Kordia algicida OT-1.</title>
        <authorList>
            <person name="Lee H.S."/>
            <person name="Kang S.G."/>
            <person name="Kwon K.K."/>
            <person name="Lee J.H."/>
            <person name="Kim S.J."/>
        </authorList>
    </citation>
    <scope>NUCLEOTIDE SEQUENCE [LARGE SCALE GENOMIC DNA]</scope>
    <source>
        <strain evidence="1 2">OT-1</strain>
    </source>
</reference>
<accession>A9DY04</accession>
<dbReference type="OrthoDB" id="1441116at2"/>
<dbReference type="RefSeq" id="WP_007094139.1">
    <property type="nucleotide sequence ID" value="NZ_CP142125.1"/>
</dbReference>
<comment type="caution">
    <text evidence="1">The sequence shown here is derived from an EMBL/GenBank/DDBJ whole genome shotgun (WGS) entry which is preliminary data.</text>
</comment>
<dbReference type="Proteomes" id="UP000002945">
    <property type="component" value="Unassembled WGS sequence"/>
</dbReference>
<dbReference type="HOGENOM" id="CLU_1501615_0_0_10"/>
<proteinExistence type="predicted"/>
<dbReference type="eggNOG" id="ENOG502ZI2E">
    <property type="taxonomic scope" value="Bacteria"/>
</dbReference>